<evidence type="ECO:0000256" key="5">
    <source>
        <dbReference type="ARBA" id="ARBA00036267"/>
    </source>
</evidence>
<comment type="pathway">
    <text evidence="1">Protein modification; peptidyl-diphthamide biosynthesis.</text>
</comment>
<proteinExistence type="inferred from homology"/>
<evidence type="ECO:0000256" key="3">
    <source>
        <dbReference type="ARBA" id="ARBA00023004"/>
    </source>
</evidence>
<evidence type="ECO:0000256" key="4">
    <source>
        <dbReference type="ARBA" id="ARBA00024032"/>
    </source>
</evidence>
<dbReference type="KEGG" id="vnx:VNE69_04209"/>
<evidence type="ECO:0000256" key="2">
    <source>
        <dbReference type="ARBA" id="ARBA00022723"/>
    </source>
</evidence>
<gene>
    <name evidence="9" type="ORF">VNE69_04209</name>
</gene>
<dbReference type="RefSeq" id="XP_065329533.1">
    <property type="nucleotide sequence ID" value="XM_065473461.1"/>
</dbReference>
<dbReference type="InterPro" id="IPR036671">
    <property type="entry name" value="DPH_MB_sf"/>
</dbReference>
<comment type="catalytic activity">
    <reaction evidence="5">
        <text>[3Fe-4S](1+)-[protein] + Fe(2+)-[Dph3] = [3Fe-4S](0)-[protein] + Fe(3+)-[Dph3]</text>
        <dbReference type="Rhea" id="RHEA:71235"/>
        <dbReference type="Rhea" id="RHEA-COMP:17996"/>
        <dbReference type="Rhea" id="RHEA-COMP:17997"/>
        <dbReference type="Rhea" id="RHEA-COMP:18002"/>
        <dbReference type="Rhea" id="RHEA-COMP:18003"/>
        <dbReference type="ChEBI" id="CHEBI:29033"/>
        <dbReference type="ChEBI" id="CHEBI:29034"/>
        <dbReference type="ChEBI" id="CHEBI:33751"/>
        <dbReference type="ChEBI" id="CHEBI:47402"/>
        <dbReference type="ChEBI" id="CHEBI:83228"/>
    </reaction>
</comment>
<name>A0AAX4JC10_9MICR</name>
<dbReference type="InterPro" id="IPR007872">
    <property type="entry name" value="DPH_MB_dom"/>
</dbReference>
<dbReference type="PANTHER" id="PTHR21454">
    <property type="entry name" value="DPH3 HOMOLOG-RELATED"/>
    <property type="match status" value="1"/>
</dbReference>
<dbReference type="Pfam" id="PF05207">
    <property type="entry name" value="Zn_ribbon_CSL"/>
    <property type="match status" value="1"/>
</dbReference>
<keyword evidence="3" id="KW-0408">Iron</keyword>
<organism evidence="9 10">
    <name type="scientific">Vairimorpha necatrix</name>
    <dbReference type="NCBI Taxonomy" id="6039"/>
    <lineage>
        <taxon>Eukaryota</taxon>
        <taxon>Fungi</taxon>
        <taxon>Fungi incertae sedis</taxon>
        <taxon>Microsporidia</taxon>
        <taxon>Nosematidae</taxon>
        <taxon>Vairimorpha</taxon>
    </lineage>
</organism>
<dbReference type="Gene3D" id="3.10.660.10">
    <property type="entry name" value="DPH Zinc finger"/>
    <property type="match status" value="1"/>
</dbReference>
<dbReference type="GO" id="GO:0017183">
    <property type="term" value="P:protein histidyl modification to diphthamide"/>
    <property type="evidence" value="ECO:0007669"/>
    <property type="project" value="InterPro"/>
</dbReference>
<protein>
    <recommendedName>
        <fullName evidence="6">Diphthamide biosynthesis protein 3</fullName>
    </recommendedName>
</protein>
<comment type="similarity">
    <text evidence="4">Belongs to the DPH3 family.</text>
</comment>
<dbReference type="SUPFAM" id="SSF144217">
    <property type="entry name" value="CSL zinc finger"/>
    <property type="match status" value="1"/>
</dbReference>
<dbReference type="FunFam" id="3.10.660.10:FF:000001">
    <property type="entry name" value="Diphthamide biosynthesis 3"/>
    <property type="match status" value="1"/>
</dbReference>
<evidence type="ECO:0000256" key="1">
    <source>
        <dbReference type="ARBA" id="ARBA00005156"/>
    </source>
</evidence>
<evidence type="ECO:0000256" key="6">
    <source>
        <dbReference type="ARBA" id="ARBA00041070"/>
    </source>
</evidence>
<dbReference type="GeneID" id="90541199"/>
<dbReference type="InterPro" id="IPR044248">
    <property type="entry name" value="DPH3/4-like"/>
</dbReference>
<dbReference type="Proteomes" id="UP001334084">
    <property type="component" value="Chromosome 4"/>
</dbReference>
<keyword evidence="10" id="KW-1185">Reference proteome</keyword>
<evidence type="ECO:0000313" key="9">
    <source>
        <dbReference type="EMBL" id="WUR03388.1"/>
    </source>
</evidence>
<reference evidence="9" key="1">
    <citation type="journal article" date="2024" name="BMC Genomics">
        <title>Functional annotation of a divergent genome using sequence and structure-based similarity.</title>
        <authorList>
            <person name="Svedberg D."/>
            <person name="Winiger R.R."/>
            <person name="Berg A."/>
            <person name="Sharma H."/>
            <person name="Tellgren-Roth C."/>
            <person name="Debrunner-Vossbrinck B.A."/>
            <person name="Vossbrinck C.R."/>
            <person name="Barandun J."/>
        </authorList>
    </citation>
    <scope>NUCLEOTIDE SEQUENCE</scope>
    <source>
        <strain evidence="9">Illinois isolate</strain>
    </source>
</reference>
<dbReference type="AlphaFoldDB" id="A0AAX4JC10"/>
<evidence type="ECO:0000313" key="10">
    <source>
        <dbReference type="Proteomes" id="UP001334084"/>
    </source>
</evidence>
<comment type="catalytic activity">
    <reaction evidence="7">
        <text>2 [3Fe-4S](0)-[protein] + 2 Fe(2+)-[Dph3] + NADH = 2 [4Fe-4S](1+)-[protein] + 2 [Dph3] + NAD(+) + H(+)</text>
        <dbReference type="Rhea" id="RHEA:71239"/>
        <dbReference type="Rhea" id="RHEA-COMP:17997"/>
        <dbReference type="Rhea" id="RHEA-COMP:17998"/>
        <dbReference type="Rhea" id="RHEA-COMP:18001"/>
        <dbReference type="Rhea" id="RHEA-COMP:18002"/>
        <dbReference type="ChEBI" id="CHEBI:15378"/>
        <dbReference type="ChEBI" id="CHEBI:29033"/>
        <dbReference type="ChEBI" id="CHEBI:33723"/>
        <dbReference type="ChEBI" id="CHEBI:47402"/>
        <dbReference type="ChEBI" id="CHEBI:57540"/>
        <dbReference type="ChEBI" id="CHEBI:57945"/>
        <dbReference type="ChEBI" id="CHEBI:83228"/>
    </reaction>
</comment>
<dbReference type="GO" id="GO:0046872">
    <property type="term" value="F:metal ion binding"/>
    <property type="evidence" value="ECO:0007669"/>
    <property type="project" value="UniProtKB-KW"/>
</dbReference>
<keyword evidence="2" id="KW-0479">Metal-binding</keyword>
<feature type="domain" description="DPH-type MB" evidence="8">
    <location>
        <begin position="23"/>
        <end position="79"/>
    </location>
</feature>
<dbReference type="PANTHER" id="PTHR21454:SF31">
    <property type="entry name" value="DIPHTHAMIDE BIOSYNTHESIS PROTEIN 3"/>
    <property type="match status" value="1"/>
</dbReference>
<evidence type="ECO:0000256" key="7">
    <source>
        <dbReference type="ARBA" id="ARBA00048125"/>
    </source>
</evidence>
<accession>A0AAX4JC10</accession>
<sequence>MTQFFPTYKDYFDKLQDFQNLDFYDEVDIKDFSYDPKTQRLTYPCPCGDLFEIYKEDLLNHEDVARCPSCSLIVKIVYEEEDLFNL</sequence>
<evidence type="ECO:0000259" key="8">
    <source>
        <dbReference type="PROSITE" id="PS51074"/>
    </source>
</evidence>
<dbReference type="PROSITE" id="PS51074">
    <property type="entry name" value="DPH_MB"/>
    <property type="match status" value="1"/>
</dbReference>
<dbReference type="EMBL" id="CP142729">
    <property type="protein sequence ID" value="WUR03388.1"/>
    <property type="molecule type" value="Genomic_DNA"/>
</dbReference>